<sequence>MTMNEAVNRMITHVLVSVSSYYFSTAKIGTSFADTTYKLIPNILAGNIDYNKYPEAQAIHEKISDKGAGLLFAIIGVASYALDSFVAQSTSTDTNGGFESIYQIANKFIYPASYFVEGNIGQKCQAFYRKWLQVYPNPNDNKPFLATNDTDMLTGESLYQNLNLREKLRHNFIPIYAYHEKDTLYDIASEVIDKLYKLTNTGVADIPQQVWDNLEDSISNIFNQNPISTVWDTSMSFVGPAVNGAGSLTTTVIDFLKGADIQAAIKNIKDNKEELLAVVFTVLMQPNSKVAPAMGYSGVDTKSSFFQQNFGSKLFQTPQEIETAKLDSKYVKDYPCYYIDKDGTKHTVAYDQLTDEQKASAKSMLCIDHSAMLYPKPMFMEWVYKKTLFGELVPNAGFDFFGSYDVEKVKSQNMGTGNQSGGGDNYA</sequence>
<reference evidence="1 2" key="1">
    <citation type="submission" date="2020-08" db="EMBL/GenBank/DDBJ databases">
        <title>Comparative genomics of Francisella species.</title>
        <authorList>
            <person name="Sahl J."/>
            <person name="Sjodin A."/>
            <person name="Wagner D."/>
            <person name="Forsman M."/>
        </authorList>
    </citation>
    <scope>NUCLEOTIDE SEQUENCE [LARGE SCALE GENOMIC DNA]</scope>
    <source>
        <strain evidence="1 2">F1093</strain>
    </source>
</reference>
<accession>A0ABS1GF30</accession>
<dbReference type="Proteomes" id="UP000760407">
    <property type="component" value="Unassembled WGS sequence"/>
</dbReference>
<keyword evidence="2" id="KW-1185">Reference proteome</keyword>
<proteinExistence type="predicted"/>
<organism evidence="1 2">
    <name type="scientific">Francisella philomiragia</name>
    <dbReference type="NCBI Taxonomy" id="28110"/>
    <lineage>
        <taxon>Bacteria</taxon>
        <taxon>Pseudomonadati</taxon>
        <taxon>Pseudomonadota</taxon>
        <taxon>Gammaproteobacteria</taxon>
        <taxon>Thiotrichales</taxon>
        <taxon>Francisellaceae</taxon>
        <taxon>Francisella</taxon>
    </lineage>
</organism>
<protein>
    <submittedName>
        <fullName evidence="1">Uncharacterized protein</fullName>
    </submittedName>
</protein>
<evidence type="ECO:0000313" key="2">
    <source>
        <dbReference type="Proteomes" id="UP000760407"/>
    </source>
</evidence>
<dbReference type="EMBL" id="JACTSG010000011">
    <property type="protein sequence ID" value="MBK2303288.1"/>
    <property type="molecule type" value="Genomic_DNA"/>
</dbReference>
<evidence type="ECO:0000313" key="1">
    <source>
        <dbReference type="EMBL" id="MBK2303288.1"/>
    </source>
</evidence>
<comment type="caution">
    <text evidence="1">The sequence shown here is derived from an EMBL/GenBank/DDBJ whole genome shotgun (WGS) entry which is preliminary data.</text>
</comment>
<name>A0ABS1GF30_9GAMM</name>
<gene>
    <name evidence="1" type="ORF">IBE52_10235</name>
</gene>